<accession>A0A6B8KKT7</accession>
<dbReference type="AlphaFoldDB" id="A0A6B8KKT7"/>
<dbReference type="OrthoDB" id="9757546at2"/>
<keyword evidence="1" id="KW-0479">Metal-binding</keyword>
<dbReference type="Proteomes" id="UP000309061">
    <property type="component" value="Plasmid unnamed1"/>
</dbReference>
<sequence length="96" mass="10019">MASSGSPLWVGAGQPGIAEDMVPLPFAVPGAGSPPILNPDATSCLIADFKAGRCKVTPIVVQIPFSKLGTFVYHCHILEHEDGGMMHAIRVVPSPI</sequence>
<dbReference type="PROSITE" id="PS00080">
    <property type="entry name" value="MULTICOPPER_OXIDASE2"/>
    <property type="match status" value="1"/>
</dbReference>
<feature type="domain" description="Plastocyanin-like" evidence="2">
    <location>
        <begin position="60"/>
        <end position="93"/>
    </location>
</feature>
<gene>
    <name evidence="3" type="ORF">H2LOC_020675</name>
</gene>
<dbReference type="InterPro" id="IPR011706">
    <property type="entry name" value="Cu-oxidase_C"/>
</dbReference>
<geneLocation type="plasmid" evidence="3">
    <name>unnamed1</name>
</geneLocation>
<keyword evidence="4" id="KW-1185">Reference proteome</keyword>
<evidence type="ECO:0000256" key="1">
    <source>
        <dbReference type="ARBA" id="ARBA00022723"/>
    </source>
</evidence>
<evidence type="ECO:0000313" key="3">
    <source>
        <dbReference type="EMBL" id="QGM48209.1"/>
    </source>
</evidence>
<dbReference type="SUPFAM" id="SSF49503">
    <property type="entry name" value="Cupredoxins"/>
    <property type="match status" value="1"/>
</dbReference>
<organism evidence="3 4">
    <name type="scientific">Methylocystis heyeri</name>
    <dbReference type="NCBI Taxonomy" id="391905"/>
    <lineage>
        <taxon>Bacteria</taxon>
        <taxon>Pseudomonadati</taxon>
        <taxon>Pseudomonadota</taxon>
        <taxon>Alphaproteobacteria</taxon>
        <taxon>Hyphomicrobiales</taxon>
        <taxon>Methylocystaceae</taxon>
        <taxon>Methylocystis</taxon>
    </lineage>
</organism>
<dbReference type="GO" id="GO:0016491">
    <property type="term" value="F:oxidoreductase activity"/>
    <property type="evidence" value="ECO:0007669"/>
    <property type="project" value="InterPro"/>
</dbReference>
<dbReference type="InterPro" id="IPR008972">
    <property type="entry name" value="Cupredoxin"/>
</dbReference>
<evidence type="ECO:0000259" key="2">
    <source>
        <dbReference type="Pfam" id="PF07731"/>
    </source>
</evidence>
<dbReference type="Gene3D" id="2.60.40.420">
    <property type="entry name" value="Cupredoxins - blue copper proteins"/>
    <property type="match status" value="1"/>
</dbReference>
<dbReference type="Pfam" id="PF07731">
    <property type="entry name" value="Cu-oxidase_2"/>
    <property type="match status" value="1"/>
</dbReference>
<keyword evidence="3" id="KW-0614">Plasmid</keyword>
<dbReference type="EMBL" id="CP046053">
    <property type="protein sequence ID" value="QGM48209.1"/>
    <property type="molecule type" value="Genomic_DNA"/>
</dbReference>
<dbReference type="PROSITE" id="PS00079">
    <property type="entry name" value="MULTICOPPER_OXIDASE1"/>
    <property type="match status" value="1"/>
</dbReference>
<dbReference type="InterPro" id="IPR033138">
    <property type="entry name" value="Cu_oxidase_CS"/>
</dbReference>
<dbReference type="KEGG" id="mhey:H2LOC_020675"/>
<evidence type="ECO:0000313" key="4">
    <source>
        <dbReference type="Proteomes" id="UP000309061"/>
    </source>
</evidence>
<dbReference type="InterPro" id="IPR002355">
    <property type="entry name" value="Cu_oxidase_Cu_BS"/>
</dbReference>
<dbReference type="GO" id="GO:0005507">
    <property type="term" value="F:copper ion binding"/>
    <property type="evidence" value="ECO:0007669"/>
    <property type="project" value="InterPro"/>
</dbReference>
<protein>
    <submittedName>
        <fullName evidence="3">Multicopper oxidase domain-containing protein</fullName>
    </submittedName>
</protein>
<proteinExistence type="predicted"/>
<name>A0A6B8KKT7_9HYPH</name>
<reference evidence="3 4" key="1">
    <citation type="submission" date="2019-11" db="EMBL/GenBank/DDBJ databases">
        <title>The genome sequence of Methylocystis heyeri.</title>
        <authorList>
            <person name="Oshkin I.Y."/>
            <person name="Miroshnikov K."/>
            <person name="Dedysh S.N."/>
        </authorList>
    </citation>
    <scope>NUCLEOTIDE SEQUENCE [LARGE SCALE GENOMIC DNA]</scope>
    <source>
        <strain evidence="3 4">H2</strain>
        <plasmid evidence="3 4">unnamed1</plasmid>
    </source>
</reference>